<reference evidence="4 5" key="1">
    <citation type="journal article" date="2012" name="Proc. Natl. Acad. Sci. U.S.A.">
        <title>Comparative genomics of Ceriporiopsis subvermispora and Phanerochaete chrysosporium provide insight into selective ligninolysis.</title>
        <authorList>
            <person name="Fernandez-Fueyo E."/>
            <person name="Ruiz-Duenas F.J."/>
            <person name="Ferreira P."/>
            <person name="Floudas D."/>
            <person name="Hibbett D.S."/>
            <person name="Canessa P."/>
            <person name="Larrondo L.F."/>
            <person name="James T.Y."/>
            <person name="Seelenfreund D."/>
            <person name="Lobos S."/>
            <person name="Polanco R."/>
            <person name="Tello M."/>
            <person name="Honda Y."/>
            <person name="Watanabe T."/>
            <person name="Watanabe T."/>
            <person name="Ryu J.S."/>
            <person name="Kubicek C.P."/>
            <person name="Schmoll M."/>
            <person name="Gaskell J."/>
            <person name="Hammel K.E."/>
            <person name="St John F.J."/>
            <person name="Vanden Wymelenberg A."/>
            <person name="Sabat G."/>
            <person name="Splinter BonDurant S."/>
            <person name="Syed K."/>
            <person name="Yadav J.S."/>
            <person name="Doddapaneni H."/>
            <person name="Subramanian V."/>
            <person name="Lavin J.L."/>
            <person name="Oguiza J.A."/>
            <person name="Perez G."/>
            <person name="Pisabarro A.G."/>
            <person name="Ramirez L."/>
            <person name="Santoyo F."/>
            <person name="Master E."/>
            <person name="Coutinho P.M."/>
            <person name="Henrissat B."/>
            <person name="Lombard V."/>
            <person name="Magnuson J.K."/>
            <person name="Kuees U."/>
            <person name="Hori C."/>
            <person name="Igarashi K."/>
            <person name="Samejima M."/>
            <person name="Held B.W."/>
            <person name="Barry K.W."/>
            <person name="LaButti K.M."/>
            <person name="Lapidus A."/>
            <person name="Lindquist E.A."/>
            <person name="Lucas S.M."/>
            <person name="Riley R."/>
            <person name="Salamov A.A."/>
            <person name="Hoffmeister D."/>
            <person name="Schwenk D."/>
            <person name="Hadar Y."/>
            <person name="Yarden O."/>
            <person name="de Vries R.P."/>
            <person name="Wiebenga A."/>
            <person name="Stenlid J."/>
            <person name="Eastwood D."/>
            <person name="Grigoriev I.V."/>
            <person name="Berka R.M."/>
            <person name="Blanchette R.A."/>
            <person name="Kersten P."/>
            <person name="Martinez A.T."/>
            <person name="Vicuna R."/>
            <person name="Cullen D."/>
        </authorList>
    </citation>
    <scope>NUCLEOTIDE SEQUENCE [LARGE SCALE GENOMIC DNA]</scope>
    <source>
        <strain evidence="4 5">B</strain>
    </source>
</reference>
<dbReference type="SUPFAM" id="SSF53474">
    <property type="entry name" value="alpha/beta-Hydrolases"/>
    <property type="match status" value="1"/>
</dbReference>
<dbReference type="InterPro" id="IPR000073">
    <property type="entry name" value="AB_hydrolase_1"/>
</dbReference>
<dbReference type="NCBIfam" id="TIGR01250">
    <property type="entry name" value="pro_imino_pep_2"/>
    <property type="match status" value="1"/>
</dbReference>
<dbReference type="InterPro" id="IPR002410">
    <property type="entry name" value="Peptidase_S33"/>
</dbReference>
<dbReference type="PIRSF" id="PIRSF005539">
    <property type="entry name" value="Pept_S33_TRI_F1"/>
    <property type="match status" value="1"/>
</dbReference>
<dbReference type="PRINTS" id="PR00793">
    <property type="entry name" value="PROAMNOPTASE"/>
</dbReference>
<dbReference type="Gene3D" id="3.40.50.1820">
    <property type="entry name" value="alpha/beta hydrolase"/>
    <property type="match status" value="1"/>
</dbReference>
<dbReference type="STRING" id="914234.M2R966"/>
<dbReference type="Pfam" id="PF00561">
    <property type="entry name" value="Abhydrolase_1"/>
    <property type="match status" value="1"/>
</dbReference>
<evidence type="ECO:0000256" key="1">
    <source>
        <dbReference type="ARBA" id="ARBA00010088"/>
    </source>
</evidence>
<dbReference type="InterPro" id="IPR050266">
    <property type="entry name" value="AB_hydrolase_sf"/>
</dbReference>
<protein>
    <recommendedName>
        <fullName evidence="3">AB hydrolase-1 domain-containing protein</fullName>
    </recommendedName>
</protein>
<dbReference type="Proteomes" id="UP000016930">
    <property type="component" value="Unassembled WGS sequence"/>
</dbReference>
<keyword evidence="5" id="KW-1185">Reference proteome</keyword>
<dbReference type="GO" id="GO:0006508">
    <property type="term" value="P:proteolysis"/>
    <property type="evidence" value="ECO:0007669"/>
    <property type="project" value="InterPro"/>
</dbReference>
<organism evidence="4 5">
    <name type="scientific">Ceriporiopsis subvermispora (strain B)</name>
    <name type="common">White-rot fungus</name>
    <name type="synonym">Gelatoporia subvermispora</name>
    <dbReference type="NCBI Taxonomy" id="914234"/>
    <lineage>
        <taxon>Eukaryota</taxon>
        <taxon>Fungi</taxon>
        <taxon>Dikarya</taxon>
        <taxon>Basidiomycota</taxon>
        <taxon>Agaricomycotina</taxon>
        <taxon>Agaricomycetes</taxon>
        <taxon>Polyporales</taxon>
        <taxon>Gelatoporiaceae</taxon>
        <taxon>Gelatoporia</taxon>
    </lineage>
</organism>
<dbReference type="OrthoDB" id="190201at2759"/>
<dbReference type="EMBL" id="KB445801">
    <property type="protein sequence ID" value="EMD34962.1"/>
    <property type="molecule type" value="Genomic_DNA"/>
</dbReference>
<dbReference type="InterPro" id="IPR005945">
    <property type="entry name" value="Pro_imino_pep"/>
</dbReference>
<dbReference type="PANTHER" id="PTHR43798">
    <property type="entry name" value="MONOACYLGLYCEROL LIPASE"/>
    <property type="match status" value="1"/>
</dbReference>
<keyword evidence="2" id="KW-0378">Hydrolase</keyword>
<gene>
    <name evidence="4" type="ORF">CERSUDRAFT_85714</name>
</gene>
<dbReference type="HOGENOM" id="CLU_020336_15_1_1"/>
<dbReference type="PANTHER" id="PTHR43798:SF33">
    <property type="entry name" value="HYDROLASE, PUTATIVE (AFU_ORTHOLOGUE AFUA_2G14860)-RELATED"/>
    <property type="match status" value="1"/>
</dbReference>
<dbReference type="GO" id="GO:0016020">
    <property type="term" value="C:membrane"/>
    <property type="evidence" value="ECO:0007669"/>
    <property type="project" value="TreeGrafter"/>
</dbReference>
<feature type="domain" description="AB hydrolase-1" evidence="3">
    <location>
        <begin position="41"/>
        <end position="282"/>
    </location>
</feature>
<name>M2R966_CERS8</name>
<proteinExistence type="inferred from homology"/>
<evidence type="ECO:0000256" key="2">
    <source>
        <dbReference type="ARBA" id="ARBA00022801"/>
    </source>
</evidence>
<evidence type="ECO:0000313" key="5">
    <source>
        <dbReference type="Proteomes" id="UP000016930"/>
    </source>
</evidence>
<dbReference type="GO" id="GO:0008233">
    <property type="term" value="F:peptidase activity"/>
    <property type="evidence" value="ECO:0007669"/>
    <property type="project" value="InterPro"/>
</dbReference>
<accession>M2R966</accession>
<evidence type="ECO:0000313" key="4">
    <source>
        <dbReference type="EMBL" id="EMD34962.1"/>
    </source>
</evidence>
<dbReference type="AlphaFoldDB" id="M2R966"/>
<sequence length="296" mass="33295">MSDVISTPSFKEGTIPFTYQGETFQTYYKIFGELENRTHTPLIGLHGGPGLSHDYLVPLGDLTSKGIPVILYDQIGNSRSTHLKDKPPTFWTIDLFIDELINLLNHFGVSDAFDLIGHSWGGVLSIEYELRRQPAGLKHIILTNSLASVALWGQSNMQLMQSMPPDVQSGLQGGMKDPKKYEAALLVLHAKHGCTVKPFPAEAKYSLDQVFGADGDPTVASAPILKEWSAIDRLHLVRQPTLVINGRDDISQDFVVAPFFEKIPKVKWVRFEQSSHMPFWEERERYMQLVNDFVNL</sequence>
<comment type="similarity">
    <text evidence="1">Belongs to the peptidase S33 family.</text>
</comment>
<dbReference type="InterPro" id="IPR029058">
    <property type="entry name" value="AB_hydrolase_fold"/>
</dbReference>
<evidence type="ECO:0000259" key="3">
    <source>
        <dbReference type="Pfam" id="PF00561"/>
    </source>
</evidence>